<comment type="caution">
    <text evidence="1">The sequence shown here is derived from an EMBL/GenBank/DDBJ whole genome shotgun (WGS) entry which is preliminary data.</text>
</comment>
<dbReference type="AlphaFoldDB" id="A0A6N9YNL3"/>
<name>A0A6N9YNL3_9ACTN</name>
<proteinExistence type="predicted"/>
<organism evidence="1 2">
    <name type="scientific">Phytoactinopolyspora alkaliphila</name>
    <dbReference type="NCBI Taxonomy" id="1783498"/>
    <lineage>
        <taxon>Bacteria</taxon>
        <taxon>Bacillati</taxon>
        <taxon>Actinomycetota</taxon>
        <taxon>Actinomycetes</taxon>
        <taxon>Jiangellales</taxon>
        <taxon>Jiangellaceae</taxon>
        <taxon>Phytoactinopolyspora</taxon>
    </lineage>
</organism>
<keyword evidence="2" id="KW-1185">Reference proteome</keyword>
<dbReference type="Proteomes" id="UP000469185">
    <property type="component" value="Unassembled WGS sequence"/>
</dbReference>
<accession>A0A6N9YNL3</accession>
<dbReference type="EMBL" id="JAAGOB010000007">
    <property type="protein sequence ID" value="NED96428.1"/>
    <property type="molecule type" value="Genomic_DNA"/>
</dbReference>
<gene>
    <name evidence="1" type="ORF">G1H11_14050</name>
</gene>
<dbReference type="RefSeq" id="WP_163819217.1">
    <property type="nucleotide sequence ID" value="NZ_JAAGOB010000007.1"/>
</dbReference>
<reference evidence="1 2" key="1">
    <citation type="submission" date="2020-02" db="EMBL/GenBank/DDBJ databases">
        <authorList>
            <person name="Li X.-J."/>
            <person name="Feng X.-M."/>
        </authorList>
    </citation>
    <scope>NUCLEOTIDE SEQUENCE [LARGE SCALE GENOMIC DNA]</scope>
    <source>
        <strain evidence="1 2">CGMCC 4.7225</strain>
    </source>
</reference>
<sequence>MITVEVGYTTVRPVIPDQHTSWVLVGEDRPVEAQLIAAQIVASHCEMVTSTRLVRT</sequence>
<protein>
    <submittedName>
        <fullName evidence="1">Uncharacterized protein</fullName>
    </submittedName>
</protein>
<evidence type="ECO:0000313" key="2">
    <source>
        <dbReference type="Proteomes" id="UP000469185"/>
    </source>
</evidence>
<evidence type="ECO:0000313" key="1">
    <source>
        <dbReference type="EMBL" id="NED96428.1"/>
    </source>
</evidence>